<dbReference type="OrthoDB" id="9804360at2"/>
<dbReference type="EMBL" id="ABOX02000017">
    <property type="protein sequence ID" value="EEF60414.1"/>
    <property type="molecule type" value="Genomic_DNA"/>
</dbReference>
<name>B9XIF3_PEDPL</name>
<keyword evidence="1" id="KW-0812">Transmembrane</keyword>
<gene>
    <name evidence="2" type="ORF">Cflav_PD3384</name>
</gene>
<reference evidence="2 3" key="1">
    <citation type="journal article" date="2011" name="J. Bacteriol.">
        <title>Genome sequence of 'Pedosphaera parvula' Ellin514, an aerobic Verrucomicrobial isolate from pasture soil.</title>
        <authorList>
            <person name="Kant R."/>
            <person name="van Passel M.W."/>
            <person name="Sangwan P."/>
            <person name="Palva A."/>
            <person name="Lucas S."/>
            <person name="Copeland A."/>
            <person name="Lapidus A."/>
            <person name="Glavina Del Rio T."/>
            <person name="Dalin E."/>
            <person name="Tice H."/>
            <person name="Bruce D."/>
            <person name="Goodwin L."/>
            <person name="Pitluck S."/>
            <person name="Chertkov O."/>
            <person name="Larimer F.W."/>
            <person name="Land M.L."/>
            <person name="Hauser L."/>
            <person name="Brettin T.S."/>
            <person name="Detter J.C."/>
            <person name="Han S."/>
            <person name="de Vos W.M."/>
            <person name="Janssen P.H."/>
            <person name="Smidt H."/>
        </authorList>
    </citation>
    <scope>NUCLEOTIDE SEQUENCE [LARGE SCALE GENOMIC DNA]</scope>
    <source>
        <strain evidence="2 3">Ellin514</strain>
    </source>
</reference>
<protein>
    <recommendedName>
        <fullName evidence="4">Amino acid transport protein</fullName>
    </recommendedName>
</protein>
<accession>B9XIF3</accession>
<keyword evidence="3" id="KW-1185">Reference proteome</keyword>
<keyword evidence="1" id="KW-1133">Transmembrane helix</keyword>
<organism evidence="2 3">
    <name type="scientific">Pedosphaera parvula (strain Ellin514)</name>
    <dbReference type="NCBI Taxonomy" id="320771"/>
    <lineage>
        <taxon>Bacteria</taxon>
        <taxon>Pseudomonadati</taxon>
        <taxon>Verrucomicrobiota</taxon>
        <taxon>Pedosphaerae</taxon>
        <taxon>Pedosphaerales</taxon>
        <taxon>Pedosphaeraceae</taxon>
        <taxon>Pedosphaera</taxon>
    </lineage>
</organism>
<dbReference type="AlphaFoldDB" id="B9XIF3"/>
<keyword evidence="1" id="KW-0472">Membrane</keyword>
<comment type="caution">
    <text evidence="2">The sequence shown here is derived from an EMBL/GenBank/DDBJ whole genome shotgun (WGS) entry which is preliminary data.</text>
</comment>
<evidence type="ECO:0008006" key="4">
    <source>
        <dbReference type="Google" id="ProtNLM"/>
    </source>
</evidence>
<dbReference type="RefSeq" id="WP_007415596.1">
    <property type="nucleotide sequence ID" value="NZ_ABOX02000017.1"/>
</dbReference>
<dbReference type="STRING" id="320771.Cflav_PD3384"/>
<proteinExistence type="predicted"/>
<evidence type="ECO:0000313" key="2">
    <source>
        <dbReference type="EMBL" id="EEF60414.1"/>
    </source>
</evidence>
<sequence length="73" mass="8077">MLKLDASFLFASLIWGAIGTGFFIFGWKQKSSIPLAGGLLLVVLSYFISSAVYMSAACILVLIVMYWMKKQGY</sequence>
<dbReference type="Proteomes" id="UP000003688">
    <property type="component" value="Unassembled WGS sequence"/>
</dbReference>
<evidence type="ECO:0000313" key="3">
    <source>
        <dbReference type="Proteomes" id="UP000003688"/>
    </source>
</evidence>
<evidence type="ECO:0000256" key="1">
    <source>
        <dbReference type="SAM" id="Phobius"/>
    </source>
</evidence>
<feature type="transmembrane region" description="Helical" evidence="1">
    <location>
        <begin position="39"/>
        <end position="68"/>
    </location>
</feature>
<feature type="transmembrane region" description="Helical" evidence="1">
    <location>
        <begin position="6"/>
        <end position="27"/>
    </location>
</feature>